<reference evidence="1" key="1">
    <citation type="submission" date="2023-03" db="EMBL/GenBank/DDBJ databases">
        <title>Massive genome expansion in bonnet fungi (Mycena s.s.) driven by repeated elements and novel gene families across ecological guilds.</title>
        <authorList>
            <consortium name="Lawrence Berkeley National Laboratory"/>
            <person name="Harder C.B."/>
            <person name="Miyauchi S."/>
            <person name="Viragh M."/>
            <person name="Kuo A."/>
            <person name="Thoen E."/>
            <person name="Andreopoulos B."/>
            <person name="Lu D."/>
            <person name="Skrede I."/>
            <person name="Drula E."/>
            <person name="Henrissat B."/>
            <person name="Morin E."/>
            <person name="Kohler A."/>
            <person name="Barry K."/>
            <person name="LaButti K."/>
            <person name="Morin E."/>
            <person name="Salamov A."/>
            <person name="Lipzen A."/>
            <person name="Mereny Z."/>
            <person name="Hegedus B."/>
            <person name="Baldrian P."/>
            <person name="Stursova M."/>
            <person name="Weitz H."/>
            <person name="Taylor A."/>
            <person name="Grigoriev I.V."/>
            <person name="Nagy L.G."/>
            <person name="Martin F."/>
            <person name="Kauserud H."/>
        </authorList>
    </citation>
    <scope>NUCLEOTIDE SEQUENCE</scope>
    <source>
        <strain evidence="1">CBHHK200</strain>
    </source>
</reference>
<evidence type="ECO:0000313" key="1">
    <source>
        <dbReference type="EMBL" id="KAJ7032626.1"/>
    </source>
</evidence>
<keyword evidence="2" id="KW-1185">Reference proteome</keyword>
<comment type="caution">
    <text evidence="1">The sequence shown here is derived from an EMBL/GenBank/DDBJ whole genome shotgun (WGS) entry which is preliminary data.</text>
</comment>
<protein>
    <submittedName>
        <fullName evidence="1">Uncharacterized protein</fullName>
    </submittedName>
</protein>
<organism evidence="1 2">
    <name type="scientific">Mycena alexandri</name>
    <dbReference type="NCBI Taxonomy" id="1745969"/>
    <lineage>
        <taxon>Eukaryota</taxon>
        <taxon>Fungi</taxon>
        <taxon>Dikarya</taxon>
        <taxon>Basidiomycota</taxon>
        <taxon>Agaricomycotina</taxon>
        <taxon>Agaricomycetes</taxon>
        <taxon>Agaricomycetidae</taxon>
        <taxon>Agaricales</taxon>
        <taxon>Marasmiineae</taxon>
        <taxon>Mycenaceae</taxon>
        <taxon>Mycena</taxon>
    </lineage>
</organism>
<evidence type="ECO:0000313" key="2">
    <source>
        <dbReference type="Proteomes" id="UP001218188"/>
    </source>
</evidence>
<dbReference type="AlphaFoldDB" id="A0AAD6SRB6"/>
<dbReference type="Proteomes" id="UP001218188">
    <property type="component" value="Unassembled WGS sequence"/>
</dbReference>
<name>A0AAD6SRB6_9AGAR</name>
<dbReference type="EMBL" id="JARJCM010000071">
    <property type="protein sequence ID" value="KAJ7032626.1"/>
    <property type="molecule type" value="Genomic_DNA"/>
</dbReference>
<accession>A0AAD6SRB6</accession>
<proteinExistence type="predicted"/>
<gene>
    <name evidence="1" type="ORF">C8F04DRAFT_1184810</name>
</gene>
<sequence>MGQMGSWRDVNVSLIVSPARRGGVVESVRRDMQIRVGLVSLQRQLANICQSNVKENKSQIGIEKEGFHPENCGEYYDSWEIDEPGHGQVTAKFEQEIPGVVDVGLPLSLNGWPAERLRLKGSDRYSRAAADRTSPSKIVLLLPPLLTPQWRKTPLSL</sequence>